<dbReference type="Proteomes" id="UP000299102">
    <property type="component" value="Unassembled WGS sequence"/>
</dbReference>
<evidence type="ECO:0000313" key="1">
    <source>
        <dbReference type="EMBL" id="GBP45936.1"/>
    </source>
</evidence>
<name>A0A4C1W345_EUMVA</name>
<evidence type="ECO:0000313" key="2">
    <source>
        <dbReference type="Proteomes" id="UP000299102"/>
    </source>
</evidence>
<organism evidence="1 2">
    <name type="scientific">Eumeta variegata</name>
    <name type="common">Bagworm moth</name>
    <name type="synonym">Eumeta japonica</name>
    <dbReference type="NCBI Taxonomy" id="151549"/>
    <lineage>
        <taxon>Eukaryota</taxon>
        <taxon>Metazoa</taxon>
        <taxon>Ecdysozoa</taxon>
        <taxon>Arthropoda</taxon>
        <taxon>Hexapoda</taxon>
        <taxon>Insecta</taxon>
        <taxon>Pterygota</taxon>
        <taxon>Neoptera</taxon>
        <taxon>Endopterygota</taxon>
        <taxon>Lepidoptera</taxon>
        <taxon>Glossata</taxon>
        <taxon>Ditrysia</taxon>
        <taxon>Tineoidea</taxon>
        <taxon>Psychidae</taxon>
        <taxon>Oiketicinae</taxon>
        <taxon>Eumeta</taxon>
    </lineage>
</organism>
<keyword evidence="2" id="KW-1185">Reference proteome</keyword>
<dbReference type="AlphaFoldDB" id="A0A4C1W345"/>
<gene>
    <name evidence="1" type="ORF">EVAR_41238_1</name>
</gene>
<reference evidence="1 2" key="1">
    <citation type="journal article" date="2019" name="Commun. Biol.">
        <title>The bagworm genome reveals a unique fibroin gene that provides high tensile strength.</title>
        <authorList>
            <person name="Kono N."/>
            <person name="Nakamura H."/>
            <person name="Ohtoshi R."/>
            <person name="Tomita M."/>
            <person name="Numata K."/>
            <person name="Arakawa K."/>
        </authorList>
    </citation>
    <scope>NUCLEOTIDE SEQUENCE [LARGE SCALE GENOMIC DNA]</scope>
</reference>
<proteinExistence type="predicted"/>
<dbReference type="EMBL" id="BGZK01000474">
    <property type="protein sequence ID" value="GBP45936.1"/>
    <property type="molecule type" value="Genomic_DNA"/>
</dbReference>
<sequence length="100" mass="11369">MRRLLFGVALCTLSSKLHTVADQRDERERNSPFCVMLSSLSAATVVSSTAARLCWFYTEHSAGDSARRLIYHVKVFAYAHKRPLGQPRRWASTARSRRAE</sequence>
<comment type="caution">
    <text evidence="1">The sequence shown here is derived from an EMBL/GenBank/DDBJ whole genome shotgun (WGS) entry which is preliminary data.</text>
</comment>
<protein>
    <submittedName>
        <fullName evidence="1">Uncharacterized protein</fullName>
    </submittedName>
</protein>
<accession>A0A4C1W345</accession>